<dbReference type="Gene3D" id="3.30.160.60">
    <property type="entry name" value="Classic Zinc Finger"/>
    <property type="match status" value="1"/>
</dbReference>
<keyword evidence="7" id="KW-0997">Cell inner membrane</keyword>
<comment type="function">
    <text evidence="7">Functions as a peptidoglycan terminase that cleaves nascent peptidoglycan strands endolytically to terminate their elongation.</text>
</comment>
<evidence type="ECO:0000256" key="5">
    <source>
        <dbReference type="ARBA" id="ARBA00023239"/>
    </source>
</evidence>
<organism evidence="8 9">
    <name type="scientific">SAR86 cluster bacterium</name>
    <dbReference type="NCBI Taxonomy" id="2030880"/>
    <lineage>
        <taxon>Bacteria</taxon>
        <taxon>Pseudomonadati</taxon>
        <taxon>Pseudomonadota</taxon>
        <taxon>Gammaproteobacteria</taxon>
        <taxon>SAR86 cluster</taxon>
    </lineage>
</organism>
<dbReference type="Proteomes" id="UP000315498">
    <property type="component" value="Unassembled WGS sequence"/>
</dbReference>
<dbReference type="EMBL" id="SHBG01000015">
    <property type="protein sequence ID" value="RZO24803.1"/>
    <property type="molecule type" value="Genomic_DNA"/>
</dbReference>
<dbReference type="GO" id="GO:0008932">
    <property type="term" value="F:lytic endotransglycosylase activity"/>
    <property type="evidence" value="ECO:0007669"/>
    <property type="project" value="UniProtKB-UniRule"/>
</dbReference>
<keyword evidence="1 7" id="KW-1003">Cell membrane</keyword>
<gene>
    <name evidence="7 8" type="primary">mltG</name>
    <name evidence="8" type="ORF">EVA94_02195</name>
</gene>
<evidence type="ECO:0000256" key="4">
    <source>
        <dbReference type="ARBA" id="ARBA00023136"/>
    </source>
</evidence>
<name>A0A520MU94_9GAMM</name>
<evidence type="ECO:0000256" key="3">
    <source>
        <dbReference type="ARBA" id="ARBA00022989"/>
    </source>
</evidence>
<evidence type="ECO:0000256" key="1">
    <source>
        <dbReference type="ARBA" id="ARBA00022475"/>
    </source>
</evidence>
<reference evidence="8 9" key="1">
    <citation type="submission" date="2019-02" db="EMBL/GenBank/DDBJ databases">
        <title>Prokaryotic population dynamics and viral predation in marine succession experiment using metagenomics: the confinement effect.</title>
        <authorList>
            <person name="Haro-Moreno J.M."/>
            <person name="Rodriguez-Valera F."/>
            <person name="Lopez-Perez M."/>
        </authorList>
    </citation>
    <scope>NUCLEOTIDE SEQUENCE [LARGE SCALE GENOMIC DNA]</scope>
    <source>
        <strain evidence="8">MED-G161</strain>
    </source>
</reference>
<dbReference type="AlphaFoldDB" id="A0A520MU94"/>
<dbReference type="Pfam" id="PF02618">
    <property type="entry name" value="YceG"/>
    <property type="match status" value="1"/>
</dbReference>
<keyword evidence="4 7" id="KW-0472">Membrane</keyword>
<keyword evidence="5 7" id="KW-0456">Lyase</keyword>
<dbReference type="HAMAP" id="MF_02065">
    <property type="entry name" value="MltG"/>
    <property type="match status" value="1"/>
</dbReference>
<dbReference type="EC" id="4.2.2.29" evidence="7"/>
<keyword evidence="3 7" id="KW-1133">Transmembrane helix</keyword>
<evidence type="ECO:0000313" key="8">
    <source>
        <dbReference type="EMBL" id="RZO24803.1"/>
    </source>
</evidence>
<dbReference type="NCBIfam" id="TIGR00247">
    <property type="entry name" value="endolytic transglycosylase MltG"/>
    <property type="match status" value="1"/>
</dbReference>
<evidence type="ECO:0000256" key="6">
    <source>
        <dbReference type="ARBA" id="ARBA00023316"/>
    </source>
</evidence>
<dbReference type="GO" id="GO:0005886">
    <property type="term" value="C:plasma membrane"/>
    <property type="evidence" value="ECO:0007669"/>
    <property type="project" value="UniProtKB-UniRule"/>
</dbReference>
<comment type="caution">
    <text evidence="8">The sequence shown here is derived from an EMBL/GenBank/DDBJ whole genome shotgun (WGS) entry which is preliminary data.</text>
</comment>
<evidence type="ECO:0000256" key="2">
    <source>
        <dbReference type="ARBA" id="ARBA00022692"/>
    </source>
</evidence>
<dbReference type="PANTHER" id="PTHR30518:SF2">
    <property type="entry name" value="ENDOLYTIC MUREIN TRANSGLYCOSYLASE"/>
    <property type="match status" value="1"/>
</dbReference>
<keyword evidence="6 7" id="KW-0961">Cell wall biogenesis/degradation</keyword>
<comment type="similarity">
    <text evidence="7">Belongs to the transglycosylase MltG family.</text>
</comment>
<dbReference type="PANTHER" id="PTHR30518">
    <property type="entry name" value="ENDOLYTIC MUREIN TRANSGLYCOSYLASE"/>
    <property type="match status" value="1"/>
</dbReference>
<dbReference type="GO" id="GO:0009252">
    <property type="term" value="P:peptidoglycan biosynthetic process"/>
    <property type="evidence" value="ECO:0007669"/>
    <property type="project" value="UniProtKB-UniRule"/>
</dbReference>
<dbReference type="Gene3D" id="3.30.1490.480">
    <property type="entry name" value="Endolytic murein transglycosylase"/>
    <property type="match status" value="1"/>
</dbReference>
<proteinExistence type="inferred from homology"/>
<feature type="site" description="Important for catalytic activity" evidence="7">
    <location>
        <position position="200"/>
    </location>
</feature>
<sequence>MKFLKLVFLVGFVTICLVAPYKAYIDDIPVYGTKIIDVKSGESINQVLSKFSSNTIINKFFIRLFVKFNDINNIQSGEYAVGNLPIKEIISKMSQGKTITHKIKFLEGSTIYDIEDLINNSLLINDCSFLTCVKTNYPFKEGILYPDTYFYKKGMNASLIINKSHTRLNDFLDELFNKKPPSNSLDKYQILILASIIEKEAGNDNEKIDIGDVFLKRLSLNMRLQADPTIIYGLLPNFDGDIKKSDILNKKNKYNTYMINGLPPTPISISSTSSIKAAKNSTPGDYLFFVANSPTTHYFSKTYDEHLSKIKELGLNK</sequence>
<keyword evidence="2 7" id="KW-0812">Transmembrane</keyword>
<protein>
    <recommendedName>
        <fullName evidence="7">Endolytic murein transglycosylase</fullName>
        <ecNumber evidence="7">4.2.2.29</ecNumber>
    </recommendedName>
    <alternativeName>
        <fullName evidence="7">Peptidoglycan lytic transglycosylase</fullName>
    </alternativeName>
    <alternativeName>
        <fullName evidence="7">Peptidoglycan polymerization terminase</fullName>
    </alternativeName>
</protein>
<comment type="catalytic activity">
    <reaction evidence="7">
        <text>a peptidoglycan chain = a peptidoglycan chain with N-acetyl-1,6-anhydromuramyl-[peptide] at the reducing end + a peptidoglycan chain with N-acetylglucosamine at the non-reducing end.</text>
        <dbReference type="EC" id="4.2.2.29"/>
    </reaction>
</comment>
<dbReference type="InterPro" id="IPR003770">
    <property type="entry name" value="MLTG-like"/>
</dbReference>
<accession>A0A520MU94</accession>
<dbReference type="GO" id="GO:0071555">
    <property type="term" value="P:cell wall organization"/>
    <property type="evidence" value="ECO:0007669"/>
    <property type="project" value="UniProtKB-KW"/>
</dbReference>
<evidence type="ECO:0000313" key="9">
    <source>
        <dbReference type="Proteomes" id="UP000315498"/>
    </source>
</evidence>
<evidence type="ECO:0000256" key="7">
    <source>
        <dbReference type="HAMAP-Rule" id="MF_02065"/>
    </source>
</evidence>